<feature type="transmembrane region" description="Helical" evidence="6">
    <location>
        <begin position="14"/>
        <end position="32"/>
    </location>
</feature>
<keyword evidence="2 6" id="KW-0812">Transmembrane</keyword>
<feature type="transmembrane region" description="Helical" evidence="6">
    <location>
        <begin position="98"/>
        <end position="118"/>
    </location>
</feature>
<reference evidence="8 9" key="1">
    <citation type="submission" date="2024-02" db="EMBL/GenBank/DDBJ databases">
        <title>De novo assembly and annotation of 12 fungi associated with fruit tree decline syndrome in Ontario, Canada.</title>
        <authorList>
            <person name="Sulman M."/>
            <person name="Ellouze W."/>
            <person name="Ilyukhin E."/>
        </authorList>
    </citation>
    <scope>NUCLEOTIDE SEQUENCE [LARGE SCALE GENOMIC DNA]</scope>
    <source>
        <strain evidence="8 9">M42-189</strain>
    </source>
</reference>
<keyword evidence="4 6" id="KW-0472">Membrane</keyword>
<evidence type="ECO:0000313" key="9">
    <source>
        <dbReference type="Proteomes" id="UP001521785"/>
    </source>
</evidence>
<feature type="transmembrane region" description="Helical" evidence="6">
    <location>
        <begin position="130"/>
        <end position="153"/>
    </location>
</feature>
<comment type="similarity">
    <text evidence="5">Belongs to the SAT4 family.</text>
</comment>
<evidence type="ECO:0000256" key="2">
    <source>
        <dbReference type="ARBA" id="ARBA00022692"/>
    </source>
</evidence>
<dbReference type="PANTHER" id="PTHR33048:SF47">
    <property type="entry name" value="INTEGRAL MEMBRANE PROTEIN-RELATED"/>
    <property type="match status" value="1"/>
</dbReference>
<evidence type="ECO:0000256" key="1">
    <source>
        <dbReference type="ARBA" id="ARBA00004141"/>
    </source>
</evidence>
<sequence>MGSNSSIPAKYDSQANGCLSAFLVLTTIAIIARGVSRGVSKAAFGADDALAYLAYVTNAASLINELVEAGKGIFDLQRLATFTPAVASSIQKHIFASAFLYIVTITSAKISILCLFRRTFYLRTGWFTGFWWINFLLLLPCWAVATLCILIYVQIDEFAYTKPINAYGTVACALVNAISDVMVLILPIREVLNMQLPRHKRYAIAGLFSLGFL</sequence>
<feature type="transmembrane region" description="Helical" evidence="6">
    <location>
        <begin position="165"/>
        <end position="188"/>
    </location>
</feature>
<dbReference type="PANTHER" id="PTHR33048">
    <property type="entry name" value="PTH11-LIKE INTEGRAL MEMBRANE PROTEIN (AFU_ORTHOLOGUE AFUA_5G11245)"/>
    <property type="match status" value="1"/>
</dbReference>
<evidence type="ECO:0000313" key="8">
    <source>
        <dbReference type="EMBL" id="KAL1597931.1"/>
    </source>
</evidence>
<keyword evidence="9" id="KW-1185">Reference proteome</keyword>
<gene>
    <name evidence="8" type="ORF">SLS60_008419</name>
</gene>
<evidence type="ECO:0000259" key="7">
    <source>
        <dbReference type="Pfam" id="PF20684"/>
    </source>
</evidence>
<comment type="subcellular location">
    <subcellularLocation>
        <location evidence="1">Membrane</location>
        <topology evidence="1">Multi-pass membrane protein</topology>
    </subcellularLocation>
</comment>
<keyword evidence="3 6" id="KW-1133">Transmembrane helix</keyword>
<dbReference type="InterPro" id="IPR049326">
    <property type="entry name" value="Rhodopsin_dom_fungi"/>
</dbReference>
<accession>A0ABR3R0J0</accession>
<protein>
    <recommendedName>
        <fullName evidence="7">Rhodopsin domain-containing protein</fullName>
    </recommendedName>
</protein>
<dbReference type="Proteomes" id="UP001521785">
    <property type="component" value="Unassembled WGS sequence"/>
</dbReference>
<evidence type="ECO:0000256" key="6">
    <source>
        <dbReference type="SAM" id="Phobius"/>
    </source>
</evidence>
<dbReference type="Pfam" id="PF20684">
    <property type="entry name" value="Fung_rhodopsin"/>
    <property type="match status" value="1"/>
</dbReference>
<name>A0ABR3R0J0_9PLEO</name>
<feature type="domain" description="Rhodopsin" evidence="7">
    <location>
        <begin position="32"/>
        <end position="212"/>
    </location>
</feature>
<organism evidence="8 9">
    <name type="scientific">Paraconiothyrium brasiliense</name>
    <dbReference type="NCBI Taxonomy" id="300254"/>
    <lineage>
        <taxon>Eukaryota</taxon>
        <taxon>Fungi</taxon>
        <taxon>Dikarya</taxon>
        <taxon>Ascomycota</taxon>
        <taxon>Pezizomycotina</taxon>
        <taxon>Dothideomycetes</taxon>
        <taxon>Pleosporomycetidae</taxon>
        <taxon>Pleosporales</taxon>
        <taxon>Massarineae</taxon>
        <taxon>Didymosphaeriaceae</taxon>
        <taxon>Paraconiothyrium</taxon>
    </lineage>
</organism>
<proteinExistence type="inferred from homology"/>
<evidence type="ECO:0000256" key="4">
    <source>
        <dbReference type="ARBA" id="ARBA00023136"/>
    </source>
</evidence>
<evidence type="ECO:0000256" key="5">
    <source>
        <dbReference type="ARBA" id="ARBA00038359"/>
    </source>
</evidence>
<comment type="caution">
    <text evidence="8">The sequence shown here is derived from an EMBL/GenBank/DDBJ whole genome shotgun (WGS) entry which is preliminary data.</text>
</comment>
<dbReference type="EMBL" id="JAKJXO020000012">
    <property type="protein sequence ID" value="KAL1597931.1"/>
    <property type="molecule type" value="Genomic_DNA"/>
</dbReference>
<evidence type="ECO:0000256" key="3">
    <source>
        <dbReference type="ARBA" id="ARBA00022989"/>
    </source>
</evidence>
<dbReference type="InterPro" id="IPR052337">
    <property type="entry name" value="SAT4-like"/>
</dbReference>